<keyword evidence="4" id="KW-0677">Repeat</keyword>
<evidence type="ECO:0000259" key="12">
    <source>
        <dbReference type="Pfam" id="PF25491"/>
    </source>
</evidence>
<evidence type="ECO:0000256" key="7">
    <source>
        <dbReference type="ARBA" id="ARBA00022843"/>
    </source>
</evidence>
<keyword evidence="14" id="KW-1185">Reference proteome</keyword>
<dbReference type="GO" id="GO:0005634">
    <property type="term" value="C:nucleus"/>
    <property type="evidence" value="ECO:0007669"/>
    <property type="project" value="UniProtKB-SubCell"/>
</dbReference>
<evidence type="ECO:0000256" key="5">
    <source>
        <dbReference type="ARBA" id="ARBA00022771"/>
    </source>
</evidence>
<protein>
    <recommendedName>
        <fullName evidence="12">BCL-11A-like CCHC zinc finger domain-containing protein</fullName>
    </recommendedName>
</protein>
<evidence type="ECO:0000313" key="13">
    <source>
        <dbReference type="Ensembl" id="ENSSTUP00000049527.1"/>
    </source>
</evidence>
<evidence type="ECO:0000256" key="3">
    <source>
        <dbReference type="ARBA" id="ARBA00022723"/>
    </source>
</evidence>
<keyword evidence="9" id="KW-0804">Transcription</keyword>
<dbReference type="GO" id="GO:0008270">
    <property type="term" value="F:zinc ion binding"/>
    <property type="evidence" value="ECO:0007669"/>
    <property type="project" value="UniProtKB-KW"/>
</dbReference>
<keyword evidence="3" id="KW-0479">Metal-binding</keyword>
<dbReference type="Pfam" id="PF25491">
    <property type="entry name" value="CCHC_BCL-11A"/>
    <property type="match status" value="1"/>
</dbReference>
<dbReference type="AlphaFoldDB" id="A0A673ZS63"/>
<evidence type="ECO:0000256" key="10">
    <source>
        <dbReference type="ARBA" id="ARBA00023242"/>
    </source>
</evidence>
<keyword evidence="7" id="KW-0832">Ubl conjugation</keyword>
<organism evidence="13 14">
    <name type="scientific">Salmo trutta</name>
    <name type="common">Brown trout</name>
    <dbReference type="NCBI Taxonomy" id="8032"/>
    <lineage>
        <taxon>Eukaryota</taxon>
        <taxon>Metazoa</taxon>
        <taxon>Chordata</taxon>
        <taxon>Craniata</taxon>
        <taxon>Vertebrata</taxon>
        <taxon>Euteleostomi</taxon>
        <taxon>Actinopterygii</taxon>
        <taxon>Neopterygii</taxon>
        <taxon>Teleostei</taxon>
        <taxon>Protacanthopterygii</taxon>
        <taxon>Salmoniformes</taxon>
        <taxon>Salmonidae</taxon>
        <taxon>Salmoninae</taxon>
        <taxon>Salmo</taxon>
    </lineage>
</organism>
<keyword evidence="8" id="KW-0805">Transcription regulation</keyword>
<dbReference type="PANTHER" id="PTHR45993">
    <property type="entry name" value="B-CELL LYMPHOMA/LEUKEMIA 11"/>
    <property type="match status" value="1"/>
</dbReference>
<reference evidence="13" key="2">
    <citation type="submission" date="2025-09" db="UniProtKB">
        <authorList>
            <consortium name="Ensembl"/>
        </authorList>
    </citation>
    <scope>IDENTIFICATION</scope>
</reference>
<dbReference type="InterPro" id="IPR057448">
    <property type="entry name" value="BCL-11A_Znf_CCHC"/>
</dbReference>
<feature type="domain" description="BCL-11A-like CCHC zinc finger" evidence="12">
    <location>
        <begin position="13"/>
        <end position="39"/>
    </location>
</feature>
<dbReference type="Ensembl" id="ENSSTUT00000051776.1">
    <property type="protein sequence ID" value="ENSSTUP00000049527.1"/>
    <property type="gene ID" value="ENSSTUG00000020931.1"/>
</dbReference>
<reference evidence="13" key="1">
    <citation type="submission" date="2025-08" db="UniProtKB">
        <authorList>
            <consortium name="Ensembl"/>
        </authorList>
    </citation>
    <scope>IDENTIFICATION</scope>
</reference>
<name>A0A673ZS63_SALTR</name>
<feature type="region of interest" description="Disordered" evidence="11">
    <location>
        <begin position="75"/>
        <end position="105"/>
    </location>
</feature>
<evidence type="ECO:0000313" key="14">
    <source>
        <dbReference type="Proteomes" id="UP000472277"/>
    </source>
</evidence>
<dbReference type="GO" id="GO:0000978">
    <property type="term" value="F:RNA polymerase II cis-regulatory region sequence-specific DNA binding"/>
    <property type="evidence" value="ECO:0007669"/>
    <property type="project" value="TreeGrafter"/>
</dbReference>
<keyword evidence="2" id="KW-1017">Isopeptide bond</keyword>
<sequence length="140" mass="15157">MSRGRVGPGEHDLLTCGRCQTNFLLGDILVFIEHKRRLCSGGGRAPGGFSKPGERGTPILARGGAVPVEVGVQVTPHGEEEEERRLTPAKGICPKQERGNTGHSAVQRRGLIKGIQDNSSGLKRLFSISMWSCRRTISKL</sequence>
<dbReference type="GeneTree" id="ENSGT00940000167479"/>
<evidence type="ECO:0000256" key="8">
    <source>
        <dbReference type="ARBA" id="ARBA00023015"/>
    </source>
</evidence>
<keyword evidence="6" id="KW-0862">Zinc</keyword>
<evidence type="ECO:0000256" key="11">
    <source>
        <dbReference type="SAM" id="MobiDB-lite"/>
    </source>
</evidence>
<keyword evidence="10" id="KW-0539">Nucleus</keyword>
<accession>A0A673ZS63</accession>
<evidence type="ECO:0000256" key="6">
    <source>
        <dbReference type="ARBA" id="ARBA00022833"/>
    </source>
</evidence>
<proteinExistence type="predicted"/>
<evidence type="ECO:0000256" key="1">
    <source>
        <dbReference type="ARBA" id="ARBA00004123"/>
    </source>
</evidence>
<dbReference type="PANTHER" id="PTHR45993:SF4">
    <property type="entry name" value="B-CELL LYMPHOMA_LEUKEMIA 11B"/>
    <property type="match status" value="1"/>
</dbReference>
<dbReference type="GO" id="GO:0003700">
    <property type="term" value="F:DNA-binding transcription factor activity"/>
    <property type="evidence" value="ECO:0007669"/>
    <property type="project" value="TreeGrafter"/>
</dbReference>
<dbReference type="InParanoid" id="A0A673ZS63"/>
<evidence type="ECO:0000256" key="2">
    <source>
        <dbReference type="ARBA" id="ARBA00022499"/>
    </source>
</evidence>
<keyword evidence="5" id="KW-0863">Zinc-finger</keyword>
<dbReference type="Proteomes" id="UP000472277">
    <property type="component" value="Unassembled WGS sequence"/>
</dbReference>
<comment type="subcellular location">
    <subcellularLocation>
        <location evidence="1">Nucleus</location>
    </subcellularLocation>
</comment>
<evidence type="ECO:0000256" key="4">
    <source>
        <dbReference type="ARBA" id="ARBA00022737"/>
    </source>
</evidence>
<evidence type="ECO:0000256" key="9">
    <source>
        <dbReference type="ARBA" id="ARBA00023163"/>
    </source>
</evidence>
<dbReference type="GO" id="GO:0045944">
    <property type="term" value="P:positive regulation of transcription by RNA polymerase II"/>
    <property type="evidence" value="ECO:0007669"/>
    <property type="project" value="TreeGrafter"/>
</dbReference>
<dbReference type="InterPro" id="IPR051497">
    <property type="entry name" value="Dev/Hematopoietic_TF"/>
</dbReference>